<sequence length="309" mass="33814">MKPSLVSRNKINALFLGLTCLTAVSAQAAQGGARQQSPLTLSVSRIGVGEADVGEADVGDSGLALQRDTWLFGAKTSYALNRQWSLSASISYDRLEYDWSGRGASLLDGNLAPWSNVDRYGVGLGVSFRPNNRWLFMLAPKLQYAYGEGTSSSNAQSYGVVASGMYRFNGGNMLGLGVAYLNDISEVRTLPYLAVNWQITDKLKLANPFSAGFSGPAGLELSYQWYESLDVGVGSSKRTQRFLVEDEDVTLEIDEWVGFVRAGWQATEPLKFDAYLGYFFSGEIELSSPKTQESLENQLALAFSAQYRF</sequence>
<dbReference type="GO" id="GO:0009279">
    <property type="term" value="C:cell outer membrane"/>
    <property type="evidence" value="ECO:0007669"/>
    <property type="project" value="UniProtKB-SubCell"/>
</dbReference>
<feature type="chain" id="PRO_5026678166" evidence="5">
    <location>
        <begin position="29"/>
        <end position="309"/>
    </location>
</feature>
<evidence type="ECO:0000256" key="4">
    <source>
        <dbReference type="ARBA" id="ARBA00023237"/>
    </source>
</evidence>
<keyword evidence="3" id="KW-0472">Membrane</keyword>
<dbReference type="InterPro" id="IPR027385">
    <property type="entry name" value="Beta-barrel_OMP"/>
</dbReference>
<dbReference type="InterPro" id="IPR036942">
    <property type="entry name" value="Beta-barrel_TonB_sf"/>
</dbReference>
<dbReference type="Pfam" id="PF13505">
    <property type="entry name" value="OMP_b-brl"/>
    <property type="match status" value="1"/>
</dbReference>
<evidence type="ECO:0000256" key="5">
    <source>
        <dbReference type="SAM" id="SignalP"/>
    </source>
</evidence>
<dbReference type="EMBL" id="WRPA01000010">
    <property type="protein sequence ID" value="MXR69499.1"/>
    <property type="molecule type" value="Genomic_DNA"/>
</dbReference>
<reference evidence="7 8" key="1">
    <citation type="submission" date="2019-12" db="EMBL/GenBank/DDBJ databases">
        <title>Shewanella insulae sp. nov., isolated from a tidal flat.</title>
        <authorList>
            <person name="Yoon J.-H."/>
        </authorList>
    </citation>
    <scope>NUCLEOTIDE SEQUENCE [LARGE SCALE GENOMIC DNA]</scope>
    <source>
        <strain evidence="7 8">JBTF-M18</strain>
    </source>
</reference>
<dbReference type="Proteomes" id="UP000474778">
    <property type="component" value="Unassembled WGS sequence"/>
</dbReference>
<keyword evidence="4" id="KW-0998">Cell outer membrane</keyword>
<dbReference type="Gene3D" id="2.40.170.20">
    <property type="entry name" value="TonB-dependent receptor, beta-barrel domain"/>
    <property type="match status" value="1"/>
</dbReference>
<evidence type="ECO:0000313" key="8">
    <source>
        <dbReference type="Proteomes" id="UP000474778"/>
    </source>
</evidence>
<gene>
    <name evidence="7" type="ORF">GNT65_12585</name>
</gene>
<accession>A0A6L7HYT6</accession>
<name>A0A6L7HYT6_9GAMM</name>
<evidence type="ECO:0000256" key="2">
    <source>
        <dbReference type="ARBA" id="ARBA00022729"/>
    </source>
</evidence>
<protein>
    <submittedName>
        <fullName evidence="7">Outer membrane beta-barrel protein</fullName>
    </submittedName>
</protein>
<dbReference type="AlphaFoldDB" id="A0A6L7HYT6"/>
<organism evidence="7 8">
    <name type="scientific">Shewanella insulae</name>
    <dbReference type="NCBI Taxonomy" id="2681496"/>
    <lineage>
        <taxon>Bacteria</taxon>
        <taxon>Pseudomonadati</taxon>
        <taxon>Pseudomonadota</taxon>
        <taxon>Gammaproteobacteria</taxon>
        <taxon>Alteromonadales</taxon>
        <taxon>Shewanellaceae</taxon>
        <taxon>Shewanella</taxon>
    </lineage>
</organism>
<dbReference type="RefSeq" id="WP_160796676.1">
    <property type="nucleotide sequence ID" value="NZ_WRPA01000010.1"/>
</dbReference>
<keyword evidence="2 5" id="KW-0732">Signal</keyword>
<feature type="domain" description="Outer membrane protein beta-barrel" evidence="6">
    <location>
        <begin position="17"/>
        <end position="184"/>
    </location>
</feature>
<feature type="signal peptide" evidence="5">
    <location>
        <begin position="1"/>
        <end position="28"/>
    </location>
</feature>
<evidence type="ECO:0000259" key="6">
    <source>
        <dbReference type="Pfam" id="PF13505"/>
    </source>
</evidence>
<keyword evidence="8" id="KW-1185">Reference proteome</keyword>
<comment type="subcellular location">
    <subcellularLocation>
        <location evidence="1">Cell outer membrane</location>
    </subcellularLocation>
</comment>
<evidence type="ECO:0000256" key="1">
    <source>
        <dbReference type="ARBA" id="ARBA00004442"/>
    </source>
</evidence>
<comment type="caution">
    <text evidence="7">The sequence shown here is derived from an EMBL/GenBank/DDBJ whole genome shotgun (WGS) entry which is preliminary data.</text>
</comment>
<evidence type="ECO:0000313" key="7">
    <source>
        <dbReference type="EMBL" id="MXR69499.1"/>
    </source>
</evidence>
<proteinExistence type="predicted"/>
<evidence type="ECO:0000256" key="3">
    <source>
        <dbReference type="ARBA" id="ARBA00023136"/>
    </source>
</evidence>
<dbReference type="SUPFAM" id="SSF56935">
    <property type="entry name" value="Porins"/>
    <property type="match status" value="1"/>
</dbReference>